<accession>A0A2C5ZQ47</accession>
<dbReference type="PRINTS" id="PR00368">
    <property type="entry name" value="FADPNR"/>
</dbReference>
<evidence type="ECO:0000313" key="2">
    <source>
        <dbReference type="EMBL" id="PHH81940.1"/>
    </source>
</evidence>
<dbReference type="PANTHER" id="PTHR43735:SF24">
    <property type="entry name" value="NUCLEOTIDE-DISULPHIDE OXIDOREDUCTASE AMID-LIKE, PUTATIVE (AFU_ORTHOLOGUE AFUA_1G17180)-RELATED"/>
    <property type="match status" value="1"/>
</dbReference>
<feature type="domain" description="FAD/NAD(P)-binding" evidence="1">
    <location>
        <begin position="12"/>
        <end position="325"/>
    </location>
</feature>
<dbReference type="GO" id="GO:0050660">
    <property type="term" value="F:flavin adenine dinucleotide binding"/>
    <property type="evidence" value="ECO:0007669"/>
    <property type="project" value="TreeGrafter"/>
</dbReference>
<dbReference type="PANTHER" id="PTHR43735">
    <property type="entry name" value="APOPTOSIS-INDUCING FACTOR 1"/>
    <property type="match status" value="1"/>
</dbReference>
<evidence type="ECO:0000313" key="3">
    <source>
        <dbReference type="Proteomes" id="UP000224854"/>
    </source>
</evidence>
<protein>
    <recommendedName>
        <fullName evidence="1">FAD/NAD(P)-binding domain-containing protein</fullName>
    </recommendedName>
</protein>
<dbReference type="GO" id="GO:0005737">
    <property type="term" value="C:cytoplasm"/>
    <property type="evidence" value="ECO:0007669"/>
    <property type="project" value="TreeGrafter"/>
</dbReference>
<dbReference type="InterPro" id="IPR036188">
    <property type="entry name" value="FAD/NAD-bd_sf"/>
</dbReference>
<sequence length="427" mass="46793">MGSVPKPEVPTYKVFIAGGSYCGLSAAANLLDLGQGLSPRMATQPYDHHPDMPRVNWDITVADERDGFYHLIGSPLALADTAYAEKAWVKFKHLPGLQNPQIKFLHSTVASIDPVAKQAVTVDSTTGEKKTHAYDFFVAATGLRRVWPVVPQSLHRKKYLVEVGRHINAVSKAKHGVVVVGGGAVGIEMAAELKLVKPDIKVTLVHSRDQLLSSEELSDECKAKALELLKDPAQVEVLMNHRVASKERIDTSDGSLAWQIEFTNGHKMVASEVIMAVSKSVPTSSYLPASVLNDEGYVNTQLNGRLPSNLHNHEYHYCAGDLANRTGIRRCGGAMHGGHYIAENIHKTILHERFGQDPKFMEFSAYVPPMIGLAIGPIALCSGPEGTDWGDEVMENFFNDNLGFDICYNWIGLGGRKQEDKVSTQNE</sequence>
<dbReference type="OrthoDB" id="202203at2759"/>
<name>A0A2C5ZQ47_9HYPO</name>
<dbReference type="Proteomes" id="UP000224854">
    <property type="component" value="Unassembled WGS sequence"/>
</dbReference>
<gene>
    <name evidence="2" type="ORF">CDD82_7479</name>
</gene>
<dbReference type="InterPro" id="IPR023753">
    <property type="entry name" value="FAD/NAD-binding_dom"/>
</dbReference>
<reference evidence="2 3" key="1">
    <citation type="submission" date="2017-06" db="EMBL/GenBank/DDBJ databases">
        <title>Ant-infecting Ophiocordyceps genomes reveal a high diversity of potential behavioral manipulation genes and a possible major role for enterotoxins.</title>
        <authorList>
            <person name="De Bekker C."/>
            <person name="Evans H.C."/>
            <person name="Brachmann A."/>
            <person name="Hughes D.P."/>
        </authorList>
    </citation>
    <scope>NUCLEOTIDE SEQUENCE [LARGE SCALE GENOMIC DNA]</scope>
    <source>
        <strain evidence="2 3">1348a</strain>
    </source>
</reference>
<evidence type="ECO:0000259" key="1">
    <source>
        <dbReference type="Pfam" id="PF07992"/>
    </source>
</evidence>
<dbReference type="AlphaFoldDB" id="A0A2C5ZQ47"/>
<dbReference type="PRINTS" id="PR00411">
    <property type="entry name" value="PNDRDTASEI"/>
</dbReference>
<dbReference type="EMBL" id="NJEU01000088">
    <property type="protein sequence ID" value="PHH81940.1"/>
    <property type="molecule type" value="Genomic_DNA"/>
</dbReference>
<proteinExistence type="predicted"/>
<keyword evidence="3" id="KW-1185">Reference proteome</keyword>
<dbReference type="SUPFAM" id="SSF51905">
    <property type="entry name" value="FAD/NAD(P)-binding domain"/>
    <property type="match status" value="1"/>
</dbReference>
<comment type="caution">
    <text evidence="2">The sequence shown here is derived from an EMBL/GenBank/DDBJ whole genome shotgun (WGS) entry which is preliminary data.</text>
</comment>
<dbReference type="GO" id="GO:0004174">
    <property type="term" value="F:electron-transferring-flavoprotein dehydrogenase activity"/>
    <property type="evidence" value="ECO:0007669"/>
    <property type="project" value="TreeGrafter"/>
</dbReference>
<dbReference type="Pfam" id="PF07992">
    <property type="entry name" value="Pyr_redox_2"/>
    <property type="match status" value="1"/>
</dbReference>
<dbReference type="Gene3D" id="3.50.50.100">
    <property type="match status" value="1"/>
</dbReference>
<organism evidence="2 3">
    <name type="scientific">Ophiocordyceps australis</name>
    <dbReference type="NCBI Taxonomy" id="1399860"/>
    <lineage>
        <taxon>Eukaryota</taxon>
        <taxon>Fungi</taxon>
        <taxon>Dikarya</taxon>
        <taxon>Ascomycota</taxon>
        <taxon>Pezizomycotina</taxon>
        <taxon>Sordariomycetes</taxon>
        <taxon>Hypocreomycetidae</taxon>
        <taxon>Hypocreales</taxon>
        <taxon>Ophiocordycipitaceae</taxon>
        <taxon>Ophiocordyceps</taxon>
    </lineage>
</organism>